<evidence type="ECO:0000313" key="3">
    <source>
        <dbReference type="Proteomes" id="UP000236370"/>
    </source>
</evidence>
<reference evidence="2 3" key="1">
    <citation type="submission" date="2017-12" db="EMBL/GenBank/DDBJ databases">
        <title>High-resolution comparative analysis of great ape genomes.</title>
        <authorList>
            <person name="Pollen A."/>
            <person name="Hastie A."/>
            <person name="Hormozdiari F."/>
            <person name="Dougherty M."/>
            <person name="Liu R."/>
            <person name="Chaisson M."/>
            <person name="Hoppe E."/>
            <person name="Hill C."/>
            <person name="Pang A."/>
            <person name="Hillier L."/>
            <person name="Baker C."/>
            <person name="Armstrong J."/>
            <person name="Shendure J."/>
            <person name="Paten B."/>
            <person name="Wilson R."/>
            <person name="Chao H."/>
            <person name="Schneider V."/>
            <person name="Ventura M."/>
            <person name="Kronenberg Z."/>
            <person name="Murali S."/>
            <person name="Gordon D."/>
            <person name="Cantsilieris S."/>
            <person name="Munson K."/>
            <person name="Nelson B."/>
            <person name="Raja A."/>
            <person name="Underwood J."/>
            <person name="Diekhans M."/>
            <person name="Fiddes I."/>
            <person name="Haussler D."/>
            <person name="Eichler E."/>
        </authorList>
    </citation>
    <scope>NUCLEOTIDE SEQUENCE [LARGE SCALE GENOMIC DNA]</scope>
    <source>
        <strain evidence="2">Yerkes chimp pedigree #C0471</strain>
    </source>
</reference>
<sequence length="162" mass="17666">VAVLFLYDLKTTGKTPEKKQSESSRGRKRKAENQNESSQGFPNLPVFQSLAYWEMGRTAGGKSIGGRGHKISDYFEYQGGNGSSPVRGIPPAIRSPQNSHSHSTPSSSVRPNSPSPTALAFGDHPIVQPKQLSFKIIQTDLTMLKLAALESNKIQDLEKKEG</sequence>
<dbReference type="Proteomes" id="UP000236370">
    <property type="component" value="Unassembled WGS sequence"/>
</dbReference>
<accession>A0A2J8PQR6</accession>
<evidence type="ECO:0000313" key="2">
    <source>
        <dbReference type="EMBL" id="PNI86362.1"/>
    </source>
</evidence>
<organism evidence="2 3">
    <name type="scientific">Pan troglodytes</name>
    <name type="common">Chimpanzee</name>
    <dbReference type="NCBI Taxonomy" id="9598"/>
    <lineage>
        <taxon>Eukaryota</taxon>
        <taxon>Metazoa</taxon>
        <taxon>Chordata</taxon>
        <taxon>Craniata</taxon>
        <taxon>Vertebrata</taxon>
        <taxon>Euteleostomi</taxon>
        <taxon>Mammalia</taxon>
        <taxon>Eutheria</taxon>
        <taxon>Euarchontoglires</taxon>
        <taxon>Primates</taxon>
        <taxon>Haplorrhini</taxon>
        <taxon>Catarrhini</taxon>
        <taxon>Hominidae</taxon>
        <taxon>Pan</taxon>
    </lineage>
</organism>
<feature type="region of interest" description="Disordered" evidence="1">
    <location>
        <begin position="12"/>
        <end position="43"/>
    </location>
</feature>
<feature type="compositionally biased region" description="Low complexity" evidence="1">
    <location>
        <begin position="95"/>
        <end position="117"/>
    </location>
</feature>
<proteinExistence type="predicted"/>
<feature type="non-terminal residue" evidence="2">
    <location>
        <position position="162"/>
    </location>
</feature>
<feature type="compositionally biased region" description="Basic and acidic residues" evidence="1">
    <location>
        <begin position="15"/>
        <end position="25"/>
    </location>
</feature>
<dbReference type="EMBL" id="NBAG03000211">
    <property type="protein sequence ID" value="PNI86362.1"/>
    <property type="molecule type" value="Genomic_DNA"/>
</dbReference>
<protein>
    <submittedName>
        <fullName evidence="2">TLK1 isoform 11</fullName>
    </submittedName>
</protein>
<gene>
    <name evidence="2" type="ORF">CK820_G0001465</name>
</gene>
<comment type="caution">
    <text evidence="2">The sequence shown here is derived from an EMBL/GenBank/DDBJ whole genome shotgun (WGS) entry which is preliminary data.</text>
</comment>
<feature type="non-terminal residue" evidence="2">
    <location>
        <position position="1"/>
    </location>
</feature>
<feature type="region of interest" description="Disordered" evidence="1">
    <location>
        <begin position="58"/>
        <end position="124"/>
    </location>
</feature>
<evidence type="ECO:0000256" key="1">
    <source>
        <dbReference type="SAM" id="MobiDB-lite"/>
    </source>
</evidence>
<dbReference type="AlphaFoldDB" id="A0A2J8PQR6"/>
<name>A0A2J8PQR6_PANTR</name>